<evidence type="ECO:0000256" key="2">
    <source>
        <dbReference type="SAM" id="MobiDB-lite"/>
    </source>
</evidence>
<dbReference type="Pfam" id="PF14214">
    <property type="entry name" value="Helitron_like_N"/>
    <property type="match status" value="1"/>
</dbReference>
<dbReference type="InterPro" id="IPR010285">
    <property type="entry name" value="DNA_helicase_pif1-like_DEAD"/>
</dbReference>
<comment type="catalytic activity">
    <reaction evidence="1">
        <text>ATP + H2O = ADP + phosphate + H(+)</text>
        <dbReference type="Rhea" id="RHEA:13065"/>
        <dbReference type="ChEBI" id="CHEBI:15377"/>
        <dbReference type="ChEBI" id="CHEBI:15378"/>
        <dbReference type="ChEBI" id="CHEBI:30616"/>
        <dbReference type="ChEBI" id="CHEBI:43474"/>
        <dbReference type="ChEBI" id="CHEBI:456216"/>
        <dbReference type="EC" id="5.6.2.3"/>
    </reaction>
</comment>
<evidence type="ECO:0000259" key="3">
    <source>
        <dbReference type="Pfam" id="PF05970"/>
    </source>
</evidence>
<keyword evidence="1" id="KW-0067">ATP-binding</keyword>
<dbReference type="GO" id="GO:0000723">
    <property type="term" value="P:telomere maintenance"/>
    <property type="evidence" value="ECO:0007669"/>
    <property type="project" value="InterPro"/>
</dbReference>
<dbReference type="Pfam" id="PF05970">
    <property type="entry name" value="PIF1"/>
    <property type="match status" value="1"/>
</dbReference>
<keyword evidence="1" id="KW-0234">DNA repair</keyword>
<dbReference type="InterPro" id="IPR027417">
    <property type="entry name" value="P-loop_NTPase"/>
</dbReference>
<evidence type="ECO:0000313" key="6">
    <source>
        <dbReference type="EMBL" id="KAF7783164.1"/>
    </source>
</evidence>
<gene>
    <name evidence="6" type="ORF">Agabi119p4_2540</name>
</gene>
<dbReference type="EMBL" id="JABXXO010000003">
    <property type="protein sequence ID" value="KAF7783164.1"/>
    <property type="molecule type" value="Genomic_DNA"/>
</dbReference>
<dbReference type="InterPro" id="IPR049163">
    <property type="entry name" value="Pif1-like_2B_dom"/>
</dbReference>
<feature type="domain" description="Helitron helicase-like" evidence="4">
    <location>
        <begin position="398"/>
        <end position="590"/>
    </location>
</feature>
<accession>A0A8H7KK25</accession>
<keyword evidence="1" id="KW-0547">Nucleotide-binding</keyword>
<evidence type="ECO:0000256" key="1">
    <source>
        <dbReference type="RuleBase" id="RU363044"/>
    </source>
</evidence>
<dbReference type="GO" id="GO:0016787">
    <property type="term" value="F:hydrolase activity"/>
    <property type="evidence" value="ECO:0007669"/>
    <property type="project" value="UniProtKB-KW"/>
</dbReference>
<dbReference type="PANTHER" id="PTHR10492:SF57">
    <property type="entry name" value="ATP-DEPENDENT DNA HELICASE"/>
    <property type="match status" value="1"/>
</dbReference>
<dbReference type="EC" id="5.6.2.3" evidence="1"/>
<name>A0A8H7KK25_AGABI</name>
<keyword evidence="1" id="KW-0378">Hydrolase</keyword>
<comment type="similarity">
    <text evidence="1">Belongs to the helicase family.</text>
</comment>
<dbReference type="GO" id="GO:0006281">
    <property type="term" value="P:DNA repair"/>
    <property type="evidence" value="ECO:0007669"/>
    <property type="project" value="UniProtKB-KW"/>
</dbReference>
<dbReference type="InterPro" id="IPR025476">
    <property type="entry name" value="Helitron_helicase-like"/>
</dbReference>
<organism evidence="6 7">
    <name type="scientific">Agaricus bisporus var. burnettii</name>
    <dbReference type="NCBI Taxonomy" id="192524"/>
    <lineage>
        <taxon>Eukaryota</taxon>
        <taxon>Fungi</taxon>
        <taxon>Dikarya</taxon>
        <taxon>Basidiomycota</taxon>
        <taxon>Agaricomycotina</taxon>
        <taxon>Agaricomycetes</taxon>
        <taxon>Agaricomycetidae</taxon>
        <taxon>Agaricales</taxon>
        <taxon>Agaricineae</taxon>
        <taxon>Agaricaceae</taxon>
        <taxon>Agaricus</taxon>
    </lineage>
</organism>
<dbReference type="Gene3D" id="3.40.50.300">
    <property type="entry name" value="P-loop containing nucleotide triphosphate hydrolases"/>
    <property type="match status" value="1"/>
</dbReference>
<dbReference type="Pfam" id="PF21530">
    <property type="entry name" value="Pif1_2B_dom"/>
    <property type="match status" value="1"/>
</dbReference>
<evidence type="ECO:0000259" key="5">
    <source>
        <dbReference type="Pfam" id="PF21530"/>
    </source>
</evidence>
<feature type="domain" description="DNA helicase Pif1-like DEAD-box helicase" evidence="3">
    <location>
        <begin position="1047"/>
        <end position="1257"/>
    </location>
</feature>
<keyword evidence="1" id="KW-0233">DNA recombination</keyword>
<dbReference type="SUPFAM" id="SSF52540">
    <property type="entry name" value="P-loop containing nucleoside triphosphate hydrolases"/>
    <property type="match status" value="2"/>
</dbReference>
<comment type="cofactor">
    <cofactor evidence="1">
        <name>Mg(2+)</name>
        <dbReference type="ChEBI" id="CHEBI:18420"/>
    </cofactor>
</comment>
<comment type="caution">
    <text evidence="6">The sequence shown here is derived from an EMBL/GenBank/DDBJ whole genome shotgun (WGS) entry which is preliminary data.</text>
</comment>
<feature type="compositionally biased region" description="Basic and acidic residues" evidence="2">
    <location>
        <begin position="62"/>
        <end position="75"/>
    </location>
</feature>
<keyword evidence="1" id="KW-0347">Helicase</keyword>
<dbReference type="GO" id="GO:0006310">
    <property type="term" value="P:DNA recombination"/>
    <property type="evidence" value="ECO:0007669"/>
    <property type="project" value="UniProtKB-KW"/>
</dbReference>
<dbReference type="Proteomes" id="UP000629468">
    <property type="component" value="Unassembled WGS sequence"/>
</dbReference>
<sequence>MNNELRRSDRLRTALPFDYERRHLPQLITSVAPSSFDRHSTLARTTNIDEPDDDVSPLQISRDPDNENPHTDRPSAEALRVVDSLAMSTIPFDVHHPTLGIARRMMSSNEETVHYLGPYTLCCSKCKAFHWIGEQSVSHCRQSTYLLCCHHGKIDLPFLQDPPQPLRDLYTTNSASAKLFFQHIVQYNAALAFTSLGVNPDHAVNSQHGPPVFRVHGEVMHWSGSLLPTEDSTPSYAQLYIYDSQQALHYRMTRNPILNAPLMESLQAMMIHHNPYYRLYRHAYEVLQLRNAPDYFARLITLPGHDHRRNALPTADEVAVIVPDSIEHVVESSRDIILHLRSTGSHFPLQRISDGHAAYAPTHYVLLFPRGEAGWHWDIRQVSTDDLVVSRKVTLCQFVSFRLHARPTTVEFSTILRSRRLLHHYIVDMFACIDQSRLLFHHTHQQQYRISTASGVDDALHPTDDTANSQQSLRDRLASIGQRIYLPSSYLGGPRDMYDRYQDGMAVARYFKQIDLFITMTANPNWREIREALLPHQSPSDRPDIIARVFHLKHRDFLHSVMHDGIFGQCVAYIYTVEFQKRGLPHCHYLFTLASPYKLLTADAIDSVIFAAWPDPTVDSELFNLVKRHMVHGPCGLLNPNAPCMVNGKCSKGYPKQFQSQTTIDNHAYPRYNRPDDGKSYEVGGHMLDNRWIVPYNAFLLKRFLAHINVECTINFGCLAYIMKYFKKLRDSGTLQLKNENDEIERFIQGRYYSAIEAAWRIFEFEIHGQKPPVVRLPIHLPSEEPIMFHPGDSQDVLELRREMENSALMAFFRANADTGPLGAEARKHTYQEFPQFFTLKVNQRQKHWQMRCHGFGLGRLAFVRPSAGERFYLRLLLLQAKAPTSFDSLKEWPLDSGHIHPTFHAACAARGLLQDDGEWRLCLAEAAEINTGGQLRHLFTSLLLFSDVMQPHLLWQEFKNALSSDLQHRLETRMNIDASEEQAFDYCLHLIDISLQEAGHSLADFPSMPVSRLLWTLSEQNPYIAEQLAVDPTYEKSTGETLLSSLNSDQRQAFATIYDAISAQRPSLFFLTGAGGTGKTFLYQTLCHIVRGQGWIILCVASSGVAAVLLPKGRTAHSMLKIPISINDKSTCAIPKQSHLAVLLRHTRAIIWDECVMSHRWVVEAVNRTLQDIRSNNAIMGGIVTILGGDWKQCLPIVEEGSREDIINASLQRSMLWSSLQTLKLSINMRISAHDSLTSQFLPWLTSVGNGSANDAITSSVHIPEQLVLYSPHQLLQHVYADVFSARHPLPPTYFSQRAILAPHNIVINDVNDTLLDAFPGDLHKFTSADSVISDNDSERHDVSVDDLHMINPPNLPPAELKVKIGCPLILLRNLNPSQGLCNGTRMILCNAAQRVLEVLILTGDHANERAFIPRIALLPHDSSLPFDFKRRQFPVRLSFAMTINKAEGQTLQTVGVDLRSPVFAHGQLYVALSRATNPHNIRILLSSPQSLSSAETTNIVYPEITIP</sequence>
<evidence type="ECO:0000259" key="4">
    <source>
        <dbReference type="Pfam" id="PF14214"/>
    </source>
</evidence>
<dbReference type="PANTHER" id="PTHR10492">
    <property type="match status" value="1"/>
</dbReference>
<dbReference type="GO" id="GO:0043139">
    <property type="term" value="F:5'-3' DNA helicase activity"/>
    <property type="evidence" value="ECO:0007669"/>
    <property type="project" value="UniProtKB-EC"/>
</dbReference>
<dbReference type="GO" id="GO:0005524">
    <property type="term" value="F:ATP binding"/>
    <property type="evidence" value="ECO:0007669"/>
    <property type="project" value="UniProtKB-KW"/>
</dbReference>
<protein>
    <recommendedName>
        <fullName evidence="1">ATP-dependent DNA helicase</fullName>
        <ecNumber evidence="1">5.6.2.3</ecNumber>
    </recommendedName>
</protein>
<feature type="domain" description="DNA helicase Pif1-like 2B" evidence="5">
    <location>
        <begin position="1351"/>
        <end position="1390"/>
    </location>
</feature>
<proteinExistence type="inferred from homology"/>
<evidence type="ECO:0000313" key="7">
    <source>
        <dbReference type="Proteomes" id="UP000629468"/>
    </source>
</evidence>
<dbReference type="CDD" id="cd18809">
    <property type="entry name" value="SF1_C_RecD"/>
    <property type="match status" value="1"/>
</dbReference>
<feature type="region of interest" description="Disordered" evidence="2">
    <location>
        <begin position="43"/>
        <end position="75"/>
    </location>
</feature>
<reference evidence="6 7" key="1">
    <citation type="journal article" name="Sci. Rep.">
        <title>Telomere-to-telomere assembled and centromere annotated genomes of the two main subspecies of the button mushroom Agaricus bisporus reveal especially polymorphic chromosome ends.</title>
        <authorList>
            <person name="Sonnenberg A.S.M."/>
            <person name="Sedaghat-Telgerd N."/>
            <person name="Lavrijssen B."/>
            <person name="Ohm R.A."/>
            <person name="Hendrickx P.M."/>
            <person name="Scholtmeijer K."/>
            <person name="Baars J.J.P."/>
            <person name="van Peer A."/>
        </authorList>
    </citation>
    <scope>NUCLEOTIDE SEQUENCE [LARGE SCALE GENOMIC DNA]</scope>
    <source>
        <strain evidence="6 7">H119_p4</strain>
    </source>
</reference>
<keyword evidence="1" id="KW-0227">DNA damage</keyword>
<dbReference type="FunFam" id="3.40.50.300:FF:002884">
    <property type="entry name" value="ATP-dependent DNA helicase"/>
    <property type="match status" value="1"/>
</dbReference>